<keyword evidence="2" id="KW-1185">Reference proteome</keyword>
<sequence length="214" mass="24014">MQIRSWPVVLLLVARPDAPPTVTFRAISATEYQQAKAAGTPAKVPTTFPVQARNGQLTIPTTAGPQHYRNVVIDAAAVARGQSEEQETRYAYLGLLTPFRRHLVEVTLYETGEWWLISPEGRRLTLYGPPLYSPDQRSVAAISAGLEYSGGQPNLVQLLRLKNGTLRPFWELRPTAWEPEELFWTGPNTLYLKGEKWTGGHQGTLVYWRLTVSK</sequence>
<dbReference type="EMBL" id="FNOV01000005">
    <property type="protein sequence ID" value="SDY06243.1"/>
    <property type="molecule type" value="Genomic_DNA"/>
</dbReference>
<accession>A0A1H3GSE8</accession>
<dbReference type="STRING" id="651662.SAMN04488069_105155"/>
<dbReference type="OrthoDB" id="879985at2"/>
<reference evidence="2" key="1">
    <citation type="submission" date="2016-10" db="EMBL/GenBank/DDBJ databases">
        <authorList>
            <person name="Varghese N."/>
            <person name="Submissions S."/>
        </authorList>
    </citation>
    <scope>NUCLEOTIDE SEQUENCE [LARGE SCALE GENOMIC DNA]</scope>
    <source>
        <strain evidence="2">CGMCC 1.8975</strain>
    </source>
</reference>
<protein>
    <submittedName>
        <fullName evidence="1">Uncharacterized protein</fullName>
    </submittedName>
</protein>
<dbReference type="AlphaFoldDB" id="A0A1H3GSE8"/>
<evidence type="ECO:0000313" key="1">
    <source>
        <dbReference type="EMBL" id="SDY06243.1"/>
    </source>
</evidence>
<dbReference type="Proteomes" id="UP000199249">
    <property type="component" value="Unassembled WGS sequence"/>
</dbReference>
<organism evidence="1 2">
    <name type="scientific">Hymenobacter psychrophilus</name>
    <dbReference type="NCBI Taxonomy" id="651662"/>
    <lineage>
        <taxon>Bacteria</taxon>
        <taxon>Pseudomonadati</taxon>
        <taxon>Bacteroidota</taxon>
        <taxon>Cytophagia</taxon>
        <taxon>Cytophagales</taxon>
        <taxon>Hymenobacteraceae</taxon>
        <taxon>Hymenobacter</taxon>
    </lineage>
</organism>
<gene>
    <name evidence="1" type="ORF">SAMN04488069_105155</name>
</gene>
<dbReference type="RefSeq" id="WP_092739221.1">
    <property type="nucleotide sequence ID" value="NZ_FNOV01000005.1"/>
</dbReference>
<proteinExistence type="predicted"/>
<evidence type="ECO:0000313" key="2">
    <source>
        <dbReference type="Proteomes" id="UP000199249"/>
    </source>
</evidence>
<name>A0A1H3GSE8_9BACT</name>